<proteinExistence type="inferred from homology"/>
<comment type="similarity">
    <text evidence="1">Belongs to the aldolase class II family.</text>
</comment>
<sequence length="256" mass="28561">MEKYEGLNEAMVRRFAPRPGRRELLPPMSDKAKVALLCRMIFNEGWNEHIAGHITYRLDNGNILVNPWELAWDELTASDILTLDPQGNIIEGDWNVTPALGLHIQLHQQRPDAHVVIHNHAHWSGIWANAKRVPPIIDQTGAHVPGELLLFDEYDGTFEDTDATQAAVDALGDASWALLANHGSLVVAKDLRQAHLRVLTLEWRSQRAWYAEAIGGGVPLPDTVVKQVGITDANGFPFQFEAMARRELRADPGILD</sequence>
<dbReference type="Gene3D" id="3.40.225.10">
    <property type="entry name" value="Class II aldolase/adducin N-terminal domain"/>
    <property type="match status" value="1"/>
</dbReference>
<dbReference type="SMART" id="SM01007">
    <property type="entry name" value="Aldolase_II"/>
    <property type="match status" value="1"/>
</dbReference>
<dbReference type="Proteomes" id="UP001143362">
    <property type="component" value="Unassembled WGS sequence"/>
</dbReference>
<dbReference type="SUPFAM" id="SSF53639">
    <property type="entry name" value="AraD/HMP-PK domain-like"/>
    <property type="match status" value="1"/>
</dbReference>
<comment type="caution">
    <text evidence="3">The sequence shown here is derived from an EMBL/GenBank/DDBJ whole genome shotgun (WGS) entry which is preliminary data.</text>
</comment>
<reference evidence="3" key="1">
    <citation type="submission" date="2019-02" db="EMBL/GenBank/DDBJ databases">
        <authorList>
            <person name="Li S.-H."/>
        </authorList>
    </citation>
    <scope>NUCLEOTIDE SEQUENCE</scope>
    <source>
        <strain evidence="3">IMCC14734</strain>
    </source>
</reference>
<gene>
    <name evidence="3" type="ORF">EYC98_15455</name>
</gene>
<feature type="domain" description="Class II aldolase/adducin N-terminal" evidence="2">
    <location>
        <begin position="32"/>
        <end position="209"/>
    </location>
</feature>
<organism evidence="3 4">
    <name type="scientific">Candidatus Litorirhabdus singularis</name>
    <dbReference type="NCBI Taxonomy" id="2518993"/>
    <lineage>
        <taxon>Bacteria</taxon>
        <taxon>Pseudomonadati</taxon>
        <taxon>Pseudomonadota</taxon>
        <taxon>Gammaproteobacteria</taxon>
        <taxon>Cellvibrionales</taxon>
        <taxon>Halieaceae</taxon>
        <taxon>Candidatus Litorirhabdus</taxon>
    </lineage>
</organism>
<dbReference type="InterPro" id="IPR051017">
    <property type="entry name" value="Aldolase-II_Adducin_sf"/>
</dbReference>
<dbReference type="PANTHER" id="PTHR10672">
    <property type="entry name" value="ADDUCIN"/>
    <property type="match status" value="1"/>
</dbReference>
<accession>A0ABT3TIW8</accession>
<keyword evidence="4" id="KW-1185">Reference proteome</keyword>
<dbReference type="InterPro" id="IPR036409">
    <property type="entry name" value="Aldolase_II/adducin_N_sf"/>
</dbReference>
<evidence type="ECO:0000259" key="2">
    <source>
        <dbReference type="SMART" id="SM01007"/>
    </source>
</evidence>
<evidence type="ECO:0000313" key="4">
    <source>
        <dbReference type="Proteomes" id="UP001143362"/>
    </source>
</evidence>
<dbReference type="PANTHER" id="PTHR10672:SF3">
    <property type="entry name" value="PROTEIN HU-LI TAI SHAO"/>
    <property type="match status" value="1"/>
</dbReference>
<evidence type="ECO:0000256" key="1">
    <source>
        <dbReference type="ARBA" id="ARBA00037961"/>
    </source>
</evidence>
<dbReference type="RefSeq" id="WP_279246283.1">
    <property type="nucleotide sequence ID" value="NZ_SHNN01000003.1"/>
</dbReference>
<dbReference type="InterPro" id="IPR001303">
    <property type="entry name" value="Aldolase_II/adducin_N"/>
</dbReference>
<name>A0ABT3TIW8_9GAMM</name>
<protein>
    <submittedName>
        <fullName evidence="3">Class II aldolase/adducin family protein</fullName>
    </submittedName>
</protein>
<evidence type="ECO:0000313" key="3">
    <source>
        <dbReference type="EMBL" id="MCX2982258.1"/>
    </source>
</evidence>
<dbReference type="EMBL" id="SHNN01000003">
    <property type="protein sequence ID" value="MCX2982258.1"/>
    <property type="molecule type" value="Genomic_DNA"/>
</dbReference>
<dbReference type="Pfam" id="PF00596">
    <property type="entry name" value="Aldolase_II"/>
    <property type="match status" value="1"/>
</dbReference>